<name>A0A2S0QAC4_NODSP</name>
<proteinExistence type="predicted"/>
<organism evidence="2 3">
    <name type="scientific">Nodularia spumigena UHCC 0039</name>
    <dbReference type="NCBI Taxonomy" id="1914872"/>
    <lineage>
        <taxon>Bacteria</taxon>
        <taxon>Bacillati</taxon>
        <taxon>Cyanobacteriota</taxon>
        <taxon>Cyanophyceae</taxon>
        <taxon>Nostocales</taxon>
        <taxon>Nodulariaceae</taxon>
        <taxon>Nodularia</taxon>
    </lineage>
</organism>
<reference evidence="2 3" key="1">
    <citation type="submission" date="2017-03" db="EMBL/GenBank/DDBJ databases">
        <title>Comparative genomics of the toxic Baltic Sea cyanobacteria Nodularia spumigena UHCC 0039 and its response on varying salinity.</title>
        <authorList>
            <person name="Teikari J.E."/>
        </authorList>
    </citation>
    <scope>NUCLEOTIDE SEQUENCE [LARGE SCALE GENOMIC DNA]</scope>
    <source>
        <strain evidence="2 3">UHCC 0039</strain>
    </source>
</reference>
<keyword evidence="1" id="KW-0812">Transmembrane</keyword>
<accession>A0A2S0QAC4</accession>
<evidence type="ECO:0000256" key="1">
    <source>
        <dbReference type="SAM" id="Phobius"/>
    </source>
</evidence>
<protein>
    <recommendedName>
        <fullName evidence="4">Transposase DDE domain-containing protein</fullName>
    </recommendedName>
</protein>
<dbReference type="Proteomes" id="UP000244056">
    <property type="component" value="Chromosome"/>
</dbReference>
<feature type="transmembrane region" description="Helical" evidence="1">
    <location>
        <begin position="12"/>
        <end position="33"/>
    </location>
</feature>
<keyword evidence="1" id="KW-0472">Membrane</keyword>
<dbReference type="AlphaFoldDB" id="A0A2S0QAC4"/>
<evidence type="ECO:0008006" key="4">
    <source>
        <dbReference type="Google" id="ProtNLM"/>
    </source>
</evidence>
<gene>
    <name evidence="2" type="ORF">BMF81_03931</name>
</gene>
<keyword evidence="1" id="KW-1133">Transmembrane helix</keyword>
<dbReference type="EMBL" id="CP020114">
    <property type="protein sequence ID" value="AVZ31314.1"/>
    <property type="molecule type" value="Genomic_DNA"/>
</dbReference>
<evidence type="ECO:0000313" key="3">
    <source>
        <dbReference type="Proteomes" id="UP000244056"/>
    </source>
</evidence>
<dbReference type="KEGG" id="nsp:BMF81_03931"/>
<evidence type="ECO:0000313" key="2">
    <source>
        <dbReference type="EMBL" id="AVZ31314.1"/>
    </source>
</evidence>
<sequence>MAQLPHTSLTSIALTFLVMNLSTLLLRLFWGFLCQFFKITSFPPFHINKIDNLGSFRQRKLIFIPA</sequence>